<evidence type="ECO:0000256" key="1">
    <source>
        <dbReference type="SAM" id="Phobius"/>
    </source>
</evidence>
<keyword evidence="1" id="KW-1133">Transmembrane helix</keyword>
<protein>
    <submittedName>
        <fullName evidence="2">Uncharacterized protein</fullName>
    </submittedName>
</protein>
<keyword evidence="1" id="KW-0472">Membrane</keyword>
<feature type="transmembrane region" description="Helical" evidence="1">
    <location>
        <begin position="27"/>
        <end position="50"/>
    </location>
</feature>
<gene>
    <name evidence="2" type="ORF">RirG_260300</name>
</gene>
<accession>A0A015I3S6</accession>
<name>A0A015I3S6_RHIIW</name>
<keyword evidence="3" id="KW-1185">Reference proteome</keyword>
<dbReference type="OrthoDB" id="2364635at2759"/>
<evidence type="ECO:0000313" key="2">
    <source>
        <dbReference type="EMBL" id="EXX51612.1"/>
    </source>
</evidence>
<comment type="caution">
    <text evidence="2">The sequence shown here is derived from an EMBL/GenBank/DDBJ whole genome shotgun (WGS) entry which is preliminary data.</text>
</comment>
<dbReference type="EMBL" id="JEMT01029643">
    <property type="protein sequence ID" value="EXX51612.1"/>
    <property type="molecule type" value="Genomic_DNA"/>
</dbReference>
<organism evidence="2 3">
    <name type="scientific">Rhizophagus irregularis (strain DAOM 197198w)</name>
    <name type="common">Glomus intraradices</name>
    <dbReference type="NCBI Taxonomy" id="1432141"/>
    <lineage>
        <taxon>Eukaryota</taxon>
        <taxon>Fungi</taxon>
        <taxon>Fungi incertae sedis</taxon>
        <taxon>Mucoromycota</taxon>
        <taxon>Glomeromycotina</taxon>
        <taxon>Glomeromycetes</taxon>
        <taxon>Glomerales</taxon>
        <taxon>Glomeraceae</taxon>
        <taxon>Rhizophagus</taxon>
    </lineage>
</organism>
<proteinExistence type="predicted"/>
<reference evidence="2 3" key="1">
    <citation type="submission" date="2014-02" db="EMBL/GenBank/DDBJ databases">
        <title>Single nucleus genome sequencing reveals high similarity among nuclei of an endomycorrhizal fungus.</title>
        <authorList>
            <person name="Lin K."/>
            <person name="Geurts R."/>
            <person name="Zhang Z."/>
            <person name="Limpens E."/>
            <person name="Saunders D.G."/>
            <person name="Mu D."/>
            <person name="Pang E."/>
            <person name="Cao H."/>
            <person name="Cha H."/>
            <person name="Lin T."/>
            <person name="Zhou Q."/>
            <person name="Shang Y."/>
            <person name="Li Y."/>
            <person name="Ivanov S."/>
            <person name="Sharma T."/>
            <person name="Velzen R.V."/>
            <person name="Ruijter N.D."/>
            <person name="Aanen D.K."/>
            <person name="Win J."/>
            <person name="Kamoun S."/>
            <person name="Bisseling T."/>
            <person name="Huang S."/>
        </authorList>
    </citation>
    <scope>NUCLEOTIDE SEQUENCE [LARGE SCALE GENOMIC DNA]</scope>
    <source>
        <strain evidence="3">DAOM197198w</strain>
    </source>
</reference>
<evidence type="ECO:0000313" key="3">
    <source>
        <dbReference type="Proteomes" id="UP000022910"/>
    </source>
</evidence>
<dbReference type="Proteomes" id="UP000022910">
    <property type="component" value="Unassembled WGS sequence"/>
</dbReference>
<sequence>MSSTQPSELSPDTKDQMDKVNSFNLSMLIGLLIITIAVLIIMSIIMNIWIKKKKSKIVPYVHEKHLPTVTSKESKTDNLLSLHLLTPPKLVFNKDTTLPVYRKTDTWDRYLKMIQSPAKLNDIVRTMKIDHSPLSNVVNNFPENSDTNDNEKISYDNNNNNCYNHILQREPLHLQQKTYNHNNYHYI</sequence>
<dbReference type="AlphaFoldDB" id="A0A015I3S6"/>
<keyword evidence="1" id="KW-0812">Transmembrane</keyword>
<dbReference type="HOGENOM" id="CLU_1448467_0_0_1"/>